<keyword evidence="6" id="KW-1185">Reference proteome</keyword>
<dbReference type="InterPro" id="IPR027385">
    <property type="entry name" value="Beta-barrel_OMP"/>
</dbReference>
<evidence type="ECO:0000256" key="3">
    <source>
        <dbReference type="SAM" id="SignalP"/>
    </source>
</evidence>
<feature type="signal peptide" evidence="3">
    <location>
        <begin position="1"/>
        <end position="21"/>
    </location>
</feature>
<dbReference type="Proteomes" id="UP000260665">
    <property type="component" value="Unassembled WGS sequence"/>
</dbReference>
<dbReference type="OrthoDB" id="8899598at2"/>
<reference evidence="5 6" key="1">
    <citation type="submission" date="2018-05" db="EMBL/GenBank/DDBJ databases">
        <title>Rhodoferax soyangensis sp.nov., isolated from an oligotrophic freshwater lake.</title>
        <authorList>
            <person name="Park M."/>
        </authorList>
    </citation>
    <scope>NUCLEOTIDE SEQUENCE [LARGE SCALE GENOMIC DNA]</scope>
    <source>
        <strain evidence="5 6">IMCC26218</strain>
    </source>
</reference>
<evidence type="ECO:0000256" key="1">
    <source>
        <dbReference type="ARBA" id="ARBA00004442"/>
    </source>
</evidence>
<comment type="caution">
    <text evidence="5">The sequence shown here is derived from an EMBL/GenBank/DDBJ whole genome shotgun (WGS) entry which is preliminary data.</text>
</comment>
<evidence type="ECO:0000313" key="5">
    <source>
        <dbReference type="EMBL" id="RFO97341.1"/>
    </source>
</evidence>
<dbReference type="SUPFAM" id="SSF56925">
    <property type="entry name" value="OMPA-like"/>
    <property type="match status" value="1"/>
</dbReference>
<proteinExistence type="predicted"/>
<dbReference type="GO" id="GO:0009279">
    <property type="term" value="C:cell outer membrane"/>
    <property type="evidence" value="ECO:0007669"/>
    <property type="project" value="UniProtKB-SubCell"/>
</dbReference>
<evidence type="ECO:0000313" key="6">
    <source>
        <dbReference type="Proteomes" id="UP000260665"/>
    </source>
</evidence>
<dbReference type="AlphaFoldDB" id="A0A3E1RDN5"/>
<evidence type="ECO:0000259" key="4">
    <source>
        <dbReference type="Pfam" id="PF13505"/>
    </source>
</evidence>
<sequence>MKTISIAAFSVAALASSGICAQTVASAYEGLSVAINVNSSNVTVQVTDPVGGTQSSVSTADQNIVVQIAKGQAFGSNGVVNFGAWATLGDMKSASVGGLQLKATGSYGIYGELGYAIDRRSLAYAKLSYNQLTADLTGGGPGIDQALSATGFGYGGGYRHALGNGVYLQGELMQVNYAEADTAIGLRFKPSNTVGMVGVGYKF</sequence>
<comment type="subcellular location">
    <subcellularLocation>
        <location evidence="1">Cell outer membrane</location>
    </subcellularLocation>
</comment>
<evidence type="ECO:0000256" key="2">
    <source>
        <dbReference type="ARBA" id="ARBA00022729"/>
    </source>
</evidence>
<organism evidence="5 6">
    <name type="scientific">Rhodoferax lacus</name>
    <dbReference type="NCBI Taxonomy" id="2184758"/>
    <lineage>
        <taxon>Bacteria</taxon>
        <taxon>Pseudomonadati</taxon>
        <taxon>Pseudomonadota</taxon>
        <taxon>Betaproteobacteria</taxon>
        <taxon>Burkholderiales</taxon>
        <taxon>Comamonadaceae</taxon>
        <taxon>Rhodoferax</taxon>
    </lineage>
</organism>
<keyword evidence="2 3" id="KW-0732">Signal</keyword>
<dbReference type="InterPro" id="IPR011250">
    <property type="entry name" value="OMP/PagP_B-barrel"/>
</dbReference>
<gene>
    <name evidence="5" type="ORF">DIC66_09460</name>
</gene>
<feature type="chain" id="PRO_5017667200" description="Outer membrane protein beta-barrel domain-containing protein" evidence="3">
    <location>
        <begin position="22"/>
        <end position="203"/>
    </location>
</feature>
<dbReference type="EMBL" id="QFZK01000004">
    <property type="protein sequence ID" value="RFO97341.1"/>
    <property type="molecule type" value="Genomic_DNA"/>
</dbReference>
<protein>
    <recommendedName>
        <fullName evidence="4">Outer membrane protein beta-barrel domain-containing protein</fullName>
    </recommendedName>
</protein>
<name>A0A3E1RDN5_9BURK</name>
<feature type="domain" description="Outer membrane protein beta-barrel" evidence="4">
    <location>
        <begin position="12"/>
        <end position="203"/>
    </location>
</feature>
<dbReference type="RefSeq" id="WP_117176435.1">
    <property type="nucleotide sequence ID" value="NZ_QFZK01000004.1"/>
</dbReference>
<accession>A0A3E1RDN5</accession>
<dbReference type="Pfam" id="PF13505">
    <property type="entry name" value="OMP_b-brl"/>
    <property type="match status" value="1"/>
</dbReference>